<keyword evidence="4" id="KW-1185">Reference proteome</keyword>
<dbReference type="Pfam" id="PF11233">
    <property type="entry name" value="DUF3035"/>
    <property type="match status" value="1"/>
</dbReference>
<accession>A0A1Y5SJU9</accession>
<dbReference type="Proteomes" id="UP000193870">
    <property type="component" value="Unassembled WGS sequence"/>
</dbReference>
<reference evidence="3 4" key="1">
    <citation type="submission" date="2017-03" db="EMBL/GenBank/DDBJ databases">
        <authorList>
            <person name="Afonso C.L."/>
            <person name="Miller P.J."/>
            <person name="Scott M.A."/>
            <person name="Spackman E."/>
            <person name="Goraichik I."/>
            <person name="Dimitrov K.M."/>
            <person name="Suarez D.L."/>
            <person name="Swayne D.E."/>
        </authorList>
    </citation>
    <scope>NUCLEOTIDE SEQUENCE [LARGE SCALE GENOMIC DNA]</scope>
    <source>
        <strain evidence="3 4">CECT 7066</strain>
    </source>
</reference>
<proteinExistence type="predicted"/>
<keyword evidence="2" id="KW-0732">Signal</keyword>
<dbReference type="RefSeq" id="WP_085853818.1">
    <property type="nucleotide sequence ID" value="NZ_FOPF01000004.1"/>
</dbReference>
<name>A0A1Y5SJU9_9RHOB</name>
<evidence type="ECO:0000256" key="1">
    <source>
        <dbReference type="SAM" id="MobiDB-lite"/>
    </source>
</evidence>
<gene>
    <name evidence="3" type="ORF">PAM7066_01826</name>
</gene>
<organism evidence="3 4">
    <name type="scientific">Palleronia marisminoris</name>
    <dbReference type="NCBI Taxonomy" id="315423"/>
    <lineage>
        <taxon>Bacteria</taxon>
        <taxon>Pseudomonadati</taxon>
        <taxon>Pseudomonadota</taxon>
        <taxon>Alphaproteobacteria</taxon>
        <taxon>Rhodobacterales</taxon>
        <taxon>Roseobacteraceae</taxon>
        <taxon>Palleronia</taxon>
    </lineage>
</organism>
<feature type="compositionally biased region" description="Low complexity" evidence="1">
    <location>
        <begin position="46"/>
        <end position="55"/>
    </location>
</feature>
<evidence type="ECO:0000313" key="4">
    <source>
        <dbReference type="Proteomes" id="UP000193870"/>
    </source>
</evidence>
<dbReference type="EMBL" id="FWFV01000004">
    <property type="protein sequence ID" value="SLN42482.1"/>
    <property type="molecule type" value="Genomic_DNA"/>
</dbReference>
<evidence type="ECO:0008006" key="5">
    <source>
        <dbReference type="Google" id="ProtNLM"/>
    </source>
</evidence>
<dbReference type="PROSITE" id="PS51257">
    <property type="entry name" value="PROKAR_LIPOPROTEIN"/>
    <property type="match status" value="1"/>
</dbReference>
<feature type="chain" id="PRO_5010986741" description="DUF3035 domain-containing protein" evidence="2">
    <location>
        <begin position="22"/>
        <end position="169"/>
    </location>
</feature>
<dbReference type="STRING" id="315423.SAMN04488020_104204"/>
<dbReference type="InterPro" id="IPR021395">
    <property type="entry name" value="DUF3035"/>
</dbReference>
<sequence>MTTTLRIVTLALVAALAGCGAGEPDLIRPRSSGNGPDEFGIVPNKPLQQPQSLSQLPPPTPGGTNRTDQTPEADAIAALGGNAAALAGPVQGPALIQYAGRFGVDGDIRAQLAAQDQAFRDGRPGRLLERMFGTTTYYSAYSNQSLDQYQELERLRQLGVRTPSAPPED</sequence>
<dbReference type="AlphaFoldDB" id="A0A1Y5SJU9"/>
<feature type="region of interest" description="Disordered" evidence="1">
    <location>
        <begin position="23"/>
        <end position="70"/>
    </location>
</feature>
<evidence type="ECO:0000313" key="3">
    <source>
        <dbReference type="EMBL" id="SLN42482.1"/>
    </source>
</evidence>
<evidence type="ECO:0000256" key="2">
    <source>
        <dbReference type="SAM" id="SignalP"/>
    </source>
</evidence>
<dbReference type="OrthoDB" id="7876689at2"/>
<feature type="signal peptide" evidence="2">
    <location>
        <begin position="1"/>
        <end position="21"/>
    </location>
</feature>
<protein>
    <recommendedName>
        <fullName evidence="5">DUF3035 domain-containing protein</fullName>
    </recommendedName>
</protein>